<evidence type="ECO:0008006" key="3">
    <source>
        <dbReference type="Google" id="ProtNLM"/>
    </source>
</evidence>
<dbReference type="InterPro" id="IPR025358">
    <property type="entry name" value="DUF4262"/>
</dbReference>
<dbReference type="Pfam" id="PF14081">
    <property type="entry name" value="DUF4262"/>
    <property type="match status" value="1"/>
</dbReference>
<protein>
    <recommendedName>
        <fullName evidence="3">DUF4262 domain-containing protein</fullName>
    </recommendedName>
</protein>
<proteinExistence type="predicted"/>
<sequence length="179" mass="19617">MCWLCDHPQATTQDYLDILRRQIAKCGWTVQYVEGRSPFGYTIGLSEVGLPELLVTGLPPETSLRLLNTVAGYLVHECVPAPGDTMSLPEGWFAESSQWPSRPHTWDPRCGCAVPTFGHSNSSGMTETGIPRGVRSSIAAGPDNRYSASAAPLRRAEHTSFCHPSINFCHRNYPSDLAV</sequence>
<accession>A0AAI8TT43</accession>
<reference evidence="1" key="1">
    <citation type="submission" date="2023-03" db="EMBL/GenBank/DDBJ databases">
        <title>Draft genome sequence of a Mycolicibacterium mageritense strain H4_3_1 isolated from a hybrid biological-inorganic system reactor.</title>
        <authorList>
            <person name="Feng X."/>
            <person name="Kazama D."/>
            <person name="Sato K."/>
            <person name="Kobayashi H."/>
        </authorList>
    </citation>
    <scope>NUCLEOTIDE SEQUENCE</scope>
    <source>
        <strain evidence="1">H4_3_1</strain>
    </source>
</reference>
<dbReference type="Proteomes" id="UP001241092">
    <property type="component" value="Chromosome"/>
</dbReference>
<evidence type="ECO:0000313" key="1">
    <source>
        <dbReference type="EMBL" id="BDY27921.1"/>
    </source>
</evidence>
<dbReference type="EMBL" id="AP027452">
    <property type="protein sequence ID" value="BDY27921.1"/>
    <property type="molecule type" value="Genomic_DNA"/>
</dbReference>
<organism evidence="1 2">
    <name type="scientific">Mycolicibacterium mageritense</name>
    <name type="common">Mycobacterium mageritense</name>
    <dbReference type="NCBI Taxonomy" id="53462"/>
    <lineage>
        <taxon>Bacteria</taxon>
        <taxon>Bacillati</taxon>
        <taxon>Actinomycetota</taxon>
        <taxon>Actinomycetes</taxon>
        <taxon>Mycobacteriales</taxon>
        <taxon>Mycobacteriaceae</taxon>
        <taxon>Mycolicibacterium</taxon>
    </lineage>
</organism>
<dbReference type="AlphaFoldDB" id="A0AAI8TT43"/>
<evidence type="ECO:0000313" key="2">
    <source>
        <dbReference type="Proteomes" id="UP001241092"/>
    </source>
</evidence>
<gene>
    <name evidence="1" type="ORF">hbim_01851</name>
</gene>
<name>A0AAI8TT43_MYCME</name>